<evidence type="ECO:0000313" key="4">
    <source>
        <dbReference type="EMBL" id="CAB4837765.1"/>
    </source>
</evidence>
<dbReference type="EMBL" id="CAFBMA010000012">
    <property type="protein sequence ID" value="CAB4900402.1"/>
    <property type="molecule type" value="Genomic_DNA"/>
</dbReference>
<dbReference type="AlphaFoldDB" id="A0A6J7AY66"/>
<evidence type="ECO:0000313" key="6">
    <source>
        <dbReference type="EMBL" id="CAB4965433.1"/>
    </source>
</evidence>
<dbReference type="EMBL" id="CAFAAZ010000004">
    <property type="protein sequence ID" value="CAB4819743.1"/>
    <property type="molecule type" value="Genomic_DNA"/>
</dbReference>
<dbReference type="EMBL" id="CAFAHD010000094">
    <property type="protein sequence ID" value="CAB4837765.1"/>
    <property type="molecule type" value="Genomic_DNA"/>
</dbReference>
<evidence type="ECO:0000313" key="3">
    <source>
        <dbReference type="EMBL" id="CAB4819743.1"/>
    </source>
</evidence>
<dbReference type="EMBL" id="CAFBPT010000012">
    <property type="protein sequence ID" value="CAB5032695.1"/>
    <property type="molecule type" value="Genomic_DNA"/>
</dbReference>
<dbReference type="PANTHER" id="PTHR24637">
    <property type="entry name" value="COLLAGEN"/>
    <property type="match status" value="1"/>
</dbReference>
<dbReference type="EMBL" id="CAFBNU010000007">
    <property type="protein sequence ID" value="CAB4965433.1"/>
    <property type="molecule type" value="Genomic_DNA"/>
</dbReference>
<proteinExistence type="predicted"/>
<sequence>MLIITAPNQGAKSPETWLEMISLKYSKIFALALTSFLITGTLSTSINAQANTLKKITISKAGRVVTPGINTLLSGKGSPKSTIGIDGDFYIDTNMMNIYGPKAKGKWPAAVSLKGTAGTNGTNGNNGSTGATGATGAKGTSTNGVDGATGPTGASGSSGSGSAGPSGSTGATGPAGSTGATGPAGATGPTGTPGSTGAQGPIGTTGNTGPTGSQGTIGNTGPAGATGPAGSNEVSVYNLTVVGGTTQWLLSSGTPTSIFSNPFGNLQPNTKYRFTIIVKGVTNWSGFADLSVGSVVAITGVGATLNYSTQYGFGNNSDAAFASTFTFSFLHEGTVVVGENLSTLNVSVIDGAGWSALLSTHTFFMNATAYVQIA</sequence>
<gene>
    <name evidence="2" type="ORF">UFOPK2652_00916</name>
    <name evidence="3" type="ORF">UFOPK3128_00707</name>
    <name evidence="4" type="ORF">UFOPK3227_00791</name>
    <name evidence="5" type="ORF">UFOPK3511_01006</name>
    <name evidence="6" type="ORF">UFOPK3880_00826</name>
    <name evidence="7" type="ORF">UFOPK4146_01186</name>
</gene>
<evidence type="ECO:0000313" key="2">
    <source>
        <dbReference type="EMBL" id="CAB4712860.1"/>
    </source>
</evidence>
<evidence type="ECO:0000313" key="5">
    <source>
        <dbReference type="EMBL" id="CAB4900402.1"/>
    </source>
</evidence>
<dbReference type="PANTHER" id="PTHR24637:SF421">
    <property type="entry name" value="CUTICLE COLLAGEN DPY-2"/>
    <property type="match status" value="1"/>
</dbReference>
<evidence type="ECO:0000313" key="7">
    <source>
        <dbReference type="EMBL" id="CAB5032695.1"/>
    </source>
</evidence>
<feature type="region of interest" description="Disordered" evidence="1">
    <location>
        <begin position="117"/>
        <end position="229"/>
    </location>
</feature>
<reference evidence="4" key="1">
    <citation type="submission" date="2020-05" db="EMBL/GenBank/DDBJ databases">
        <authorList>
            <person name="Chiriac C."/>
            <person name="Salcher M."/>
            <person name="Ghai R."/>
            <person name="Kavagutti S V."/>
        </authorList>
    </citation>
    <scope>NUCLEOTIDE SEQUENCE</scope>
</reference>
<name>A0A6J7AY66_9ZZZZ</name>
<feature type="compositionally biased region" description="Low complexity" evidence="1">
    <location>
        <begin position="117"/>
        <end position="155"/>
    </location>
</feature>
<evidence type="ECO:0000256" key="1">
    <source>
        <dbReference type="SAM" id="MobiDB-lite"/>
    </source>
</evidence>
<dbReference type="EMBL" id="CAEZYD010000012">
    <property type="protein sequence ID" value="CAB4712860.1"/>
    <property type="molecule type" value="Genomic_DNA"/>
</dbReference>
<feature type="compositionally biased region" description="Low complexity" evidence="1">
    <location>
        <begin position="165"/>
        <end position="229"/>
    </location>
</feature>
<accession>A0A6J7AY66</accession>
<protein>
    <submittedName>
        <fullName evidence="4">Unannotated protein</fullName>
    </submittedName>
</protein>
<organism evidence="4">
    <name type="scientific">freshwater metagenome</name>
    <dbReference type="NCBI Taxonomy" id="449393"/>
    <lineage>
        <taxon>unclassified sequences</taxon>
        <taxon>metagenomes</taxon>
        <taxon>ecological metagenomes</taxon>
    </lineage>
</organism>